<dbReference type="SUPFAM" id="SSF48452">
    <property type="entry name" value="TPR-like"/>
    <property type="match status" value="1"/>
</dbReference>
<evidence type="ECO:0000256" key="1">
    <source>
        <dbReference type="ARBA" id="ARBA00001961"/>
    </source>
</evidence>
<keyword evidence="9" id="KW-0223">Dioxygenase</keyword>
<reference evidence="14" key="1">
    <citation type="submission" date="2023-07" db="EMBL/GenBank/DDBJ databases">
        <authorList>
            <consortium name="CYATHOMIX"/>
        </authorList>
    </citation>
    <scope>NUCLEOTIDE SEQUENCE</scope>
    <source>
        <strain evidence="14">N/A</strain>
    </source>
</reference>
<dbReference type="Gene3D" id="1.25.40.10">
    <property type="entry name" value="Tetratricopeptide repeat domain"/>
    <property type="match status" value="1"/>
</dbReference>
<dbReference type="PANTHER" id="PTHR10869:SF156">
    <property type="entry name" value="PROLYL 4-HYDROXYLASE SUBUNIT ALPHA-2"/>
    <property type="match status" value="1"/>
</dbReference>
<organism evidence="14 15">
    <name type="scientific">Cylicocyclus nassatus</name>
    <name type="common">Nematode worm</name>
    <dbReference type="NCBI Taxonomy" id="53992"/>
    <lineage>
        <taxon>Eukaryota</taxon>
        <taxon>Metazoa</taxon>
        <taxon>Ecdysozoa</taxon>
        <taxon>Nematoda</taxon>
        <taxon>Chromadorea</taxon>
        <taxon>Rhabditida</taxon>
        <taxon>Rhabditina</taxon>
        <taxon>Rhabditomorpha</taxon>
        <taxon>Strongyloidea</taxon>
        <taxon>Strongylidae</taxon>
        <taxon>Cylicocyclus</taxon>
    </lineage>
</organism>
<protein>
    <recommendedName>
        <fullName evidence="5">procollagen-proline 4-dioxygenase</fullName>
        <ecNumber evidence="5">1.14.11.2</ecNumber>
    </recommendedName>
</protein>
<dbReference type="FunFam" id="2.60.120.620:FF:000011">
    <property type="entry name" value="Prolyl alpha subunit"/>
    <property type="match status" value="1"/>
</dbReference>
<evidence type="ECO:0000259" key="13">
    <source>
        <dbReference type="PROSITE" id="PS51471"/>
    </source>
</evidence>
<comment type="subcellular location">
    <subcellularLocation>
        <location evidence="3">Endoplasmic reticulum lumen</location>
    </subcellularLocation>
</comment>
<dbReference type="Gene3D" id="2.60.120.620">
    <property type="entry name" value="q2cbj1_9rhob like domain"/>
    <property type="match status" value="1"/>
</dbReference>
<dbReference type="InterPro" id="IPR059068">
    <property type="entry name" value="TPR_P4H"/>
</dbReference>
<dbReference type="GO" id="GO:0004656">
    <property type="term" value="F:procollagen-proline 4-dioxygenase activity"/>
    <property type="evidence" value="ECO:0007669"/>
    <property type="project" value="UniProtKB-EC"/>
</dbReference>
<dbReference type="EC" id="1.14.11.2" evidence="5"/>
<keyword evidence="10" id="KW-0560">Oxidoreductase</keyword>
<dbReference type="PROSITE" id="PS51471">
    <property type="entry name" value="FE2OG_OXY"/>
    <property type="match status" value="1"/>
</dbReference>
<dbReference type="GO" id="GO:0031418">
    <property type="term" value="F:L-ascorbic acid binding"/>
    <property type="evidence" value="ECO:0007669"/>
    <property type="project" value="UniProtKB-KW"/>
</dbReference>
<dbReference type="Pfam" id="PF13640">
    <property type="entry name" value="2OG-FeII_Oxy_3"/>
    <property type="match status" value="1"/>
</dbReference>
<dbReference type="GO" id="GO:0005506">
    <property type="term" value="F:iron ion binding"/>
    <property type="evidence" value="ECO:0007669"/>
    <property type="project" value="InterPro"/>
</dbReference>
<dbReference type="Gene3D" id="6.10.140.1460">
    <property type="match status" value="1"/>
</dbReference>
<comment type="caution">
    <text evidence="14">The sequence shown here is derived from an EMBL/GenBank/DDBJ whole genome shotgun (WGS) entry which is preliminary data.</text>
</comment>
<dbReference type="InterPro" id="IPR013547">
    <property type="entry name" value="P4H_N"/>
</dbReference>
<dbReference type="SMART" id="SM00702">
    <property type="entry name" value="P4Hc"/>
    <property type="match status" value="1"/>
</dbReference>
<evidence type="ECO:0000256" key="7">
    <source>
        <dbReference type="ARBA" id="ARBA00022824"/>
    </source>
</evidence>
<keyword evidence="7" id="KW-0256">Endoplasmic reticulum</keyword>
<keyword evidence="12" id="KW-0325">Glycoprotein</keyword>
<dbReference type="Pfam" id="PF23558">
    <property type="entry name" value="TPR_P4H"/>
    <property type="match status" value="1"/>
</dbReference>
<dbReference type="Proteomes" id="UP001176961">
    <property type="component" value="Unassembled WGS sequence"/>
</dbReference>
<accession>A0AA36M9S8</accession>
<dbReference type="InterPro" id="IPR045054">
    <property type="entry name" value="P4HA-like"/>
</dbReference>
<evidence type="ECO:0000256" key="10">
    <source>
        <dbReference type="ARBA" id="ARBA00023002"/>
    </source>
</evidence>
<evidence type="ECO:0000313" key="14">
    <source>
        <dbReference type="EMBL" id="CAJ0602748.1"/>
    </source>
</evidence>
<feature type="domain" description="Fe2OG dioxygenase" evidence="13">
    <location>
        <begin position="428"/>
        <end position="552"/>
    </location>
</feature>
<evidence type="ECO:0000256" key="6">
    <source>
        <dbReference type="ARBA" id="ARBA00022723"/>
    </source>
</evidence>
<evidence type="ECO:0000256" key="2">
    <source>
        <dbReference type="ARBA" id="ARBA00002035"/>
    </source>
</evidence>
<sequence length="591" mass="67850">MGRYYMNIIDNYEGHIFESNRFSIFGLMLGFGLLLLLFGSCTADIFTAIADMQRMLASEKGISNIIESYIQEEQHRLDELKKFADEYSIRNKDAADVGPDFVSNPINAYLLIKRLTSEWKRVEDIMRENLADKYIQNITENRERNQVKFPEEEDLSGAAIAILRLQDVYKLESADLAEGIIMGEKVAHSLTAHDCFEVGRAAYNQRDYYHTLTWMQTALNKLENEEEETVEEAEILEYLAYALYQQGNIRRALALTKRLAVLAPNHPRAKGNVKWYEDRLESKDLEGELPPIVNKRVENDGIVERDAYEALCRGEAPKVDPSEEKLLYCYLKMDRPFLRLAPIKVEILRLDPLAVLFKEVMSEEEMEVIKTAAIPKLKRATVQNAKTGDLELADYRISKSAWLKDEEHEVVARINRRIEDMTNLNQKTSEDLQIANYGIGGHYAPHFDMSTRGEKEPYRVNGNRIATKEEINAFKTLNTGNRLATVLFYMTKPERGGATVFNHLGTAVFPSKSDALFWYNLMRSGEGDLRTRHAACPVLLGVKWVSNKWIHERGQEFTRPCGLDETVQEYYVGDLSPYTHGIRHKYNVSNL</sequence>
<evidence type="ECO:0000256" key="8">
    <source>
        <dbReference type="ARBA" id="ARBA00022896"/>
    </source>
</evidence>
<evidence type="ECO:0000256" key="3">
    <source>
        <dbReference type="ARBA" id="ARBA00004319"/>
    </source>
</evidence>
<dbReference type="PANTHER" id="PTHR10869">
    <property type="entry name" value="PROLYL 4-HYDROXYLASE ALPHA SUBUNIT"/>
    <property type="match status" value="1"/>
</dbReference>
<comment type="function">
    <text evidence="2">Catalyzes the post-translational formation of 4-hydroxyproline in -Xaa-Pro-Gly- sequences in collagens and other proteins.</text>
</comment>
<dbReference type="InterPro" id="IPR044862">
    <property type="entry name" value="Pro_4_hyd_alph_FE2OG_OXY"/>
</dbReference>
<evidence type="ECO:0000256" key="5">
    <source>
        <dbReference type="ARBA" id="ARBA00012269"/>
    </source>
</evidence>
<dbReference type="AlphaFoldDB" id="A0AA36M9S8"/>
<dbReference type="InterPro" id="IPR006620">
    <property type="entry name" value="Pro_4_hyd_alph"/>
</dbReference>
<name>A0AA36M9S8_CYLNA</name>
<dbReference type="FunFam" id="1.25.40.10:FF:000006">
    <property type="entry name" value="Prolyl 4-hydroxylase subunit alpha 2"/>
    <property type="match status" value="1"/>
</dbReference>
<keyword evidence="11" id="KW-0408">Iron</keyword>
<keyword evidence="8" id="KW-0847">Vitamin C</keyword>
<keyword evidence="15" id="KW-1185">Reference proteome</keyword>
<proteinExistence type="inferred from homology"/>
<dbReference type="InterPro" id="IPR005123">
    <property type="entry name" value="Oxoglu/Fe-dep_dioxygenase_dom"/>
</dbReference>
<evidence type="ECO:0000256" key="12">
    <source>
        <dbReference type="ARBA" id="ARBA00023180"/>
    </source>
</evidence>
<dbReference type="Pfam" id="PF08336">
    <property type="entry name" value="P4Ha_N"/>
    <property type="match status" value="1"/>
</dbReference>
<dbReference type="InterPro" id="IPR011990">
    <property type="entry name" value="TPR-like_helical_dom_sf"/>
</dbReference>
<comment type="cofactor">
    <cofactor evidence="1">
        <name>L-ascorbate</name>
        <dbReference type="ChEBI" id="CHEBI:38290"/>
    </cofactor>
</comment>
<gene>
    <name evidence="14" type="ORF">CYNAS_LOCUS14731</name>
</gene>
<keyword evidence="6" id="KW-0479">Metal-binding</keyword>
<evidence type="ECO:0000256" key="11">
    <source>
        <dbReference type="ARBA" id="ARBA00023004"/>
    </source>
</evidence>
<dbReference type="EMBL" id="CATQJL010000305">
    <property type="protein sequence ID" value="CAJ0602748.1"/>
    <property type="molecule type" value="Genomic_DNA"/>
</dbReference>
<comment type="similarity">
    <text evidence="4">Belongs to the P4HA family.</text>
</comment>
<evidence type="ECO:0000313" key="15">
    <source>
        <dbReference type="Proteomes" id="UP001176961"/>
    </source>
</evidence>
<evidence type="ECO:0000256" key="9">
    <source>
        <dbReference type="ARBA" id="ARBA00022964"/>
    </source>
</evidence>
<evidence type="ECO:0000256" key="4">
    <source>
        <dbReference type="ARBA" id="ARBA00006511"/>
    </source>
</evidence>
<dbReference type="GO" id="GO:0005788">
    <property type="term" value="C:endoplasmic reticulum lumen"/>
    <property type="evidence" value="ECO:0007669"/>
    <property type="project" value="UniProtKB-SubCell"/>
</dbReference>